<evidence type="ECO:0000256" key="1">
    <source>
        <dbReference type="SAM" id="SignalP"/>
    </source>
</evidence>
<evidence type="ECO:0000313" key="3">
    <source>
        <dbReference type="Proteomes" id="UP000320231"/>
    </source>
</evidence>
<reference evidence="2 3" key="1">
    <citation type="journal article" date="2019" name="Microbiol. Resour. Announc.">
        <title>Complete Genome Sequence of Halomonas sulfidaeris Strain Esulfide1 Isolated from a Metal Sulfide Rock at a Depth of 2,200 Meters, Obtained Using Nanopore Sequencing.</title>
        <authorList>
            <person name="Saito M."/>
            <person name="Nishigata A."/>
            <person name="Galipon J."/>
            <person name="Arakawa K."/>
        </authorList>
    </citation>
    <scope>NUCLEOTIDE SEQUENCE [LARGE SCALE GENOMIC DNA]</scope>
    <source>
        <strain evidence="2 3">ATCC BAA-803</strain>
    </source>
</reference>
<evidence type="ECO:0008006" key="4">
    <source>
        <dbReference type="Google" id="ProtNLM"/>
    </source>
</evidence>
<proteinExistence type="predicted"/>
<feature type="chain" id="PRO_5019787194" description="SsuA/THI5-like domain-containing protein" evidence="1">
    <location>
        <begin position="25"/>
        <end position="57"/>
    </location>
</feature>
<feature type="signal peptide" evidence="1">
    <location>
        <begin position="1"/>
        <end position="24"/>
    </location>
</feature>
<dbReference type="AlphaFoldDB" id="A0A455UDK0"/>
<dbReference type="Proteomes" id="UP000320231">
    <property type="component" value="Chromosome"/>
</dbReference>
<accession>A0A455UDK0</accession>
<sequence>MPLSRKLNITLAALSLSVASGVFAASAQADTLRVGMSGGYFPLRLWSRMSLRALKSM</sequence>
<evidence type="ECO:0000313" key="2">
    <source>
        <dbReference type="EMBL" id="BBI64326.1"/>
    </source>
</evidence>
<keyword evidence="1" id="KW-0732">Signal</keyword>
<gene>
    <name evidence="2" type="ORF">HSBAA_56320</name>
</gene>
<name>A0A455UDK0_9GAMM</name>
<organism evidence="2 3">
    <name type="scientific">Vreelandella sulfidaeris</name>
    <dbReference type="NCBI Taxonomy" id="115553"/>
    <lineage>
        <taxon>Bacteria</taxon>
        <taxon>Pseudomonadati</taxon>
        <taxon>Pseudomonadota</taxon>
        <taxon>Gammaproteobacteria</taxon>
        <taxon>Oceanospirillales</taxon>
        <taxon>Halomonadaceae</taxon>
        <taxon>Vreelandella</taxon>
    </lineage>
</organism>
<protein>
    <recommendedName>
        <fullName evidence="4">SsuA/THI5-like domain-containing protein</fullName>
    </recommendedName>
</protein>
<dbReference type="EMBL" id="AP019514">
    <property type="protein sequence ID" value="BBI64326.1"/>
    <property type="molecule type" value="Genomic_DNA"/>
</dbReference>
<dbReference type="KEGG" id="hsr:HSBAA_56320"/>